<sequence length="228" mass="27112">GTVHELTLKVLKFLQQLHDFGDTAHEILAREVILGRQQQQHGGRQQQQQQQQKEKDKVLGAYLSQTLANLLRTLDSRAEHYSDPALRAIFLLNNYRYVQNRLERDKMTATVQAYNYEAIKFFEEHQNKKSAELFKQRLSEKDKALIKEKFKSFNEEFQAVHKTQVNYSVPDPELRQDLIRENKAFLLDRYAMFRDKYANVPFTSKKDKYIKFTKDDVERMLDEFFRGV</sequence>
<reference evidence="8" key="1">
    <citation type="submission" date="2016-11" db="UniProtKB">
        <authorList>
            <consortium name="WormBaseParasite"/>
        </authorList>
    </citation>
    <scope>IDENTIFICATION</scope>
</reference>
<keyword evidence="2 5" id="KW-0813">Transport</keyword>
<name>A0A1I8GDM6_9PLAT</name>
<evidence type="ECO:0000256" key="1">
    <source>
        <dbReference type="ARBA" id="ARBA00006756"/>
    </source>
</evidence>
<protein>
    <recommendedName>
        <fullName evidence="4 5">Exocyst complex component 7</fullName>
    </recommendedName>
    <alternativeName>
        <fullName evidence="5">Exocyst complex component Exo70</fullName>
    </alternativeName>
</protein>
<dbReference type="WBParaSite" id="maker-uti_cns_0001487-snap-gene-0.8-mRNA-1">
    <property type="protein sequence ID" value="maker-uti_cns_0001487-snap-gene-0.8-mRNA-1"/>
    <property type="gene ID" value="maker-uti_cns_0001487-snap-gene-0.8"/>
</dbReference>
<dbReference type="GO" id="GO:0006887">
    <property type="term" value="P:exocytosis"/>
    <property type="evidence" value="ECO:0007669"/>
    <property type="project" value="UniProtKB-KW"/>
</dbReference>
<keyword evidence="7" id="KW-1185">Reference proteome</keyword>
<proteinExistence type="inferred from homology"/>
<dbReference type="GO" id="GO:0000145">
    <property type="term" value="C:exocyst"/>
    <property type="evidence" value="ECO:0007669"/>
    <property type="project" value="InterPro"/>
</dbReference>
<dbReference type="PANTHER" id="PTHR12542">
    <property type="entry name" value="EXOCYST COMPLEX PROTEIN EXO70"/>
    <property type="match status" value="1"/>
</dbReference>
<comment type="function">
    <text evidence="5">Component of the exocyst complex involved in the docking of exocytic vesicles with fusion sites on the plasma membrane.</text>
</comment>
<accession>A0A1I8GDM6</accession>
<evidence type="ECO:0000259" key="6">
    <source>
        <dbReference type="Pfam" id="PF03081"/>
    </source>
</evidence>
<dbReference type="AlphaFoldDB" id="A0A1I8GDM6"/>
<evidence type="ECO:0000256" key="4">
    <source>
        <dbReference type="ARBA" id="ARBA00026169"/>
    </source>
</evidence>
<keyword evidence="5" id="KW-0653">Protein transport</keyword>
<dbReference type="InterPro" id="IPR046364">
    <property type="entry name" value="Exo70_C"/>
</dbReference>
<dbReference type="InterPro" id="IPR016159">
    <property type="entry name" value="Cullin_repeat-like_dom_sf"/>
</dbReference>
<comment type="similarity">
    <text evidence="1 5">Belongs to the EXO70 family.</text>
</comment>
<dbReference type="GO" id="GO:0005546">
    <property type="term" value="F:phosphatidylinositol-4,5-bisphosphate binding"/>
    <property type="evidence" value="ECO:0007669"/>
    <property type="project" value="InterPro"/>
</dbReference>
<dbReference type="InterPro" id="IPR004140">
    <property type="entry name" value="Exo70"/>
</dbReference>
<evidence type="ECO:0000256" key="5">
    <source>
        <dbReference type="RuleBase" id="RU365026"/>
    </source>
</evidence>
<dbReference type="Gene3D" id="1.20.1280.170">
    <property type="entry name" value="Exocyst complex component Exo70"/>
    <property type="match status" value="1"/>
</dbReference>
<evidence type="ECO:0000313" key="7">
    <source>
        <dbReference type="Proteomes" id="UP000095280"/>
    </source>
</evidence>
<evidence type="ECO:0000256" key="2">
    <source>
        <dbReference type="ARBA" id="ARBA00022448"/>
    </source>
</evidence>
<feature type="domain" description="Exocyst complex subunit Exo70 C-terminal" evidence="6">
    <location>
        <begin position="1"/>
        <end position="223"/>
    </location>
</feature>
<dbReference type="GO" id="GO:0015031">
    <property type="term" value="P:protein transport"/>
    <property type="evidence" value="ECO:0007669"/>
    <property type="project" value="UniProtKB-KW"/>
</dbReference>
<keyword evidence="3 5" id="KW-0268">Exocytosis</keyword>
<dbReference type="PANTHER" id="PTHR12542:SF41">
    <property type="entry name" value="EXOCYST COMPLEX COMPONENT 7"/>
    <property type="match status" value="1"/>
</dbReference>
<organism evidence="7 8">
    <name type="scientific">Macrostomum lignano</name>
    <dbReference type="NCBI Taxonomy" id="282301"/>
    <lineage>
        <taxon>Eukaryota</taxon>
        <taxon>Metazoa</taxon>
        <taxon>Spiralia</taxon>
        <taxon>Lophotrochozoa</taxon>
        <taxon>Platyhelminthes</taxon>
        <taxon>Rhabditophora</taxon>
        <taxon>Macrostomorpha</taxon>
        <taxon>Macrostomida</taxon>
        <taxon>Macrostomidae</taxon>
        <taxon>Macrostomum</taxon>
    </lineage>
</organism>
<evidence type="ECO:0000256" key="3">
    <source>
        <dbReference type="ARBA" id="ARBA00022483"/>
    </source>
</evidence>
<dbReference type="Pfam" id="PF03081">
    <property type="entry name" value="Exo70_C"/>
    <property type="match status" value="1"/>
</dbReference>
<dbReference type="SUPFAM" id="SSF74788">
    <property type="entry name" value="Cullin repeat-like"/>
    <property type="match status" value="1"/>
</dbReference>
<evidence type="ECO:0000313" key="8">
    <source>
        <dbReference type="WBParaSite" id="maker-uti_cns_0001487-snap-gene-0.8-mRNA-1"/>
    </source>
</evidence>
<dbReference type="Proteomes" id="UP000095280">
    <property type="component" value="Unplaced"/>
</dbReference>